<dbReference type="AlphaFoldDB" id="A0A481YJ92"/>
<dbReference type="EMBL" id="CP117139">
    <property type="protein sequence ID" value="WEG86102.1"/>
    <property type="molecule type" value="Genomic_DNA"/>
</dbReference>
<keyword evidence="4" id="KW-0614">Plasmid</keyword>
<geneLocation type="plasmid" evidence="1 7">
    <name>pYekat-1-lp70</name>
</geneLocation>
<evidence type="ECO:0000313" key="6">
    <source>
        <dbReference type="EMBL" id="WEG86102.1"/>
    </source>
</evidence>
<dbReference type="Pfam" id="PF02989">
    <property type="entry name" value="DUF228"/>
    <property type="match status" value="1"/>
</dbReference>
<evidence type="ECO:0000313" key="3">
    <source>
        <dbReference type="EMBL" id="QBK63923.1"/>
    </source>
</evidence>
<dbReference type="Proteomes" id="UP000291995">
    <property type="component" value="Plasmid pYekat-76-lp70"/>
</dbReference>
<keyword evidence="7" id="KW-1185">Reference proteome</keyword>
<dbReference type="RefSeq" id="WP_132987310.1">
    <property type="nucleotide sequence ID" value="NZ_CP024207.2"/>
</dbReference>
<sequence>MSNSVDCIEKYSYKGYQYKKAVRLSVDNDTVYVVTDCDEEMYGICIDICEITRTATVIPITNNFEGYLAASDQSIKIADKLDFDSNGMLIKVENGGKRMINVVALSDAFSIDLASDDSTRKGQYVMHFVKVSVYGNRL</sequence>
<dbReference type="InterPro" id="IPR004239">
    <property type="entry name" value="DUF228"/>
</dbReference>
<dbReference type="EMBL" id="CP036756">
    <property type="protein sequence ID" value="QBK63923.1"/>
    <property type="molecule type" value="Genomic_DNA"/>
</dbReference>
<dbReference type="EMBL" id="CP036588">
    <property type="protein sequence ID" value="QBK62683.1"/>
    <property type="molecule type" value="Genomic_DNA"/>
</dbReference>
<dbReference type="EMBL" id="CP037497">
    <property type="protein sequence ID" value="QBL99374.1"/>
    <property type="molecule type" value="Genomic_DNA"/>
</dbReference>
<dbReference type="Proteomes" id="UP000230633">
    <property type="component" value="Plasmid pYekat-1-lp70"/>
</dbReference>
<evidence type="ECO:0000313" key="4">
    <source>
        <dbReference type="EMBL" id="QBK65144.1"/>
    </source>
</evidence>
<dbReference type="EMBL" id="CP036931">
    <property type="protein sequence ID" value="QBK65144.1"/>
    <property type="molecule type" value="Genomic_DNA"/>
</dbReference>
<geneLocation type="plasmid" evidence="4">
    <name>unnamed</name>
</geneLocation>
<evidence type="ECO:0000313" key="8">
    <source>
        <dbReference type="Proteomes" id="UP000291995"/>
    </source>
</evidence>
<accession>A0A481YJ92</accession>
<proteinExistence type="predicted"/>
<gene>
    <name evidence="1" type="ORF">CNO13_04730</name>
    <name evidence="6" type="ORF">EZU67_005975</name>
    <name evidence="2" type="ORF">EZU67_05975</name>
    <name evidence="3" type="ORF">EZU68_05985</name>
    <name evidence="4" type="ORF">EZU69_05600</name>
    <name evidence="5" type="ORF">EZU71_05900</name>
</gene>
<reference evidence="6" key="2">
    <citation type="submission" date="2022-12" db="EMBL/GenBank/DDBJ databases">
        <title>B. miyamotoi WGS.</title>
        <authorList>
            <person name="Kuleshov K.V."/>
            <person name="Hoornstra D."/>
            <person name="Hovius J.W."/>
            <person name="Platonov A.E."/>
            <person name="Telford S.R. III."/>
        </authorList>
    </citation>
    <scope>NUCLEOTIDE SEQUENCE</scope>
    <source>
        <strain evidence="6">Yekat-76</strain>
        <plasmid evidence="6">pYekat-76-lp70</plasmid>
    </source>
</reference>
<name>A0A481YJ92_9SPIR</name>
<dbReference type="EMBL" id="CP024335">
    <property type="protein sequence ID" value="ATQ16482.2"/>
    <property type="molecule type" value="Genomic_DNA"/>
</dbReference>
<organism evidence="4">
    <name type="scientific">Borrelia miyamotoi</name>
    <dbReference type="NCBI Taxonomy" id="47466"/>
    <lineage>
        <taxon>Bacteria</taxon>
        <taxon>Pseudomonadati</taxon>
        <taxon>Spirochaetota</taxon>
        <taxon>Spirochaetia</taxon>
        <taxon>Spirochaetales</taxon>
        <taxon>Borreliaceae</taxon>
        <taxon>Borrelia</taxon>
    </lineage>
</organism>
<reference evidence="4" key="1">
    <citation type="submission" date="2019-03" db="EMBL/GenBank/DDBJ databases">
        <title>Whole genome sequencing of Borrelia miyamotoi strains isolated at the Russian territory.</title>
        <authorList>
            <person name="Kuleshov K.V."/>
            <person name="Platonov A.E."/>
            <person name="Goptar I.A."/>
            <person name="Shipulin G.A."/>
            <person name="Markelov M.L."/>
            <person name="Koetsveld J."/>
            <person name="Kolyasnikova N.M."/>
            <person name="Sarksyan D.S."/>
            <person name="Toporkova M.G."/>
            <person name="Hovius J.W."/>
        </authorList>
    </citation>
    <scope>NUCLEOTIDE SEQUENCE</scope>
    <source>
        <strain evidence="1 7">Yekat-1</strain>
        <strain evidence="5">Yekat-18</strain>
        <strain evidence="4">Yekat-21</strain>
        <strain evidence="3">Yekat-31</strain>
        <strain evidence="2">Yekat-76</strain>
        <plasmid evidence="1 7">pYekat-1-lp70</plasmid>
        <plasmid evidence="4">unnamed</plasmid>
    </source>
</reference>
<evidence type="ECO:0000313" key="1">
    <source>
        <dbReference type="EMBL" id="ATQ16482.2"/>
    </source>
</evidence>
<evidence type="ECO:0000313" key="5">
    <source>
        <dbReference type="EMBL" id="QBL99374.1"/>
    </source>
</evidence>
<evidence type="ECO:0000313" key="7">
    <source>
        <dbReference type="Proteomes" id="UP000230633"/>
    </source>
</evidence>
<evidence type="ECO:0000313" key="2">
    <source>
        <dbReference type="EMBL" id="QBK62683.1"/>
    </source>
</evidence>
<protein>
    <submittedName>
        <fullName evidence="1">DUF228 domain-containing protein</fullName>
    </submittedName>
</protein>
<geneLocation type="plasmid" evidence="6 8">
    <name>pYekat-76-lp70</name>
</geneLocation>